<dbReference type="Proteomes" id="UP001596106">
    <property type="component" value="Unassembled WGS sequence"/>
</dbReference>
<comment type="caution">
    <text evidence="3">The sequence shown here is derived from an EMBL/GenBank/DDBJ whole genome shotgun (WGS) entry which is preliminary data.</text>
</comment>
<evidence type="ECO:0000313" key="4">
    <source>
        <dbReference type="Proteomes" id="UP001596106"/>
    </source>
</evidence>
<protein>
    <submittedName>
        <fullName evidence="3">DUF5103 domain-containing protein</fullName>
    </submittedName>
</protein>
<keyword evidence="1" id="KW-0732">Signal</keyword>
<sequence length="438" mass="51146">MPVTFRLFLLLHLLIVVRAAAQNLPTEDRIFDTSLKTVLLYPVLGNDATDPAQTLNPPVIDQTVGTQLMLEFDDLTANYRPFRAKLVHCNADWKQSVLNDIEFTYEYNDYPIQDYQISLNTKIPYYHYRFPVPKVKLPGNYVLVVYNERNPRQIYFSRRFITYTNRVAVSPTVQFANDPQLRFTDQQINFDISYRGYPLISPQDDLKIVIRQDYRDDRAISGLRPTNVRVFDNLLEYRLFDLKNTFPGGNEYRYFDTRTVLSRGNYIERVERKEDKNTVFVNTDGPRSVGVYVQTDDFNGQYVIDQLETRIGATQADYITTVFTLRIDEIANADVFVNSAFNFWRLDDLNRMSYVPELRAYQAEIQLKQGVYNYNYSVKGIPLPVTRSGMTLSGNETLLEGNYSDTENDYELFVYHRPPAARADQLIGYRRLGYNKRK</sequence>
<organism evidence="3 4">
    <name type="scientific">Larkinella bovis</name>
    <dbReference type="NCBI Taxonomy" id="683041"/>
    <lineage>
        <taxon>Bacteria</taxon>
        <taxon>Pseudomonadati</taxon>
        <taxon>Bacteroidota</taxon>
        <taxon>Cytophagia</taxon>
        <taxon>Cytophagales</taxon>
        <taxon>Spirosomataceae</taxon>
        <taxon>Larkinella</taxon>
    </lineage>
</organism>
<dbReference type="EMBL" id="JBHSMA010000012">
    <property type="protein sequence ID" value="MFC5412372.1"/>
    <property type="molecule type" value="Genomic_DNA"/>
</dbReference>
<dbReference type="InterPro" id="IPR031345">
    <property type="entry name" value="T9SS_Plug_N"/>
</dbReference>
<proteinExistence type="predicted"/>
<feature type="domain" description="Type 9 secretion system plug protein N-terminal" evidence="2">
    <location>
        <begin position="47"/>
        <end position="163"/>
    </location>
</feature>
<dbReference type="Pfam" id="PF17116">
    <property type="entry name" value="T9SS_plug_1st"/>
    <property type="match status" value="1"/>
</dbReference>
<feature type="signal peptide" evidence="1">
    <location>
        <begin position="1"/>
        <end position="21"/>
    </location>
</feature>
<feature type="chain" id="PRO_5046871622" evidence="1">
    <location>
        <begin position="22"/>
        <end position="438"/>
    </location>
</feature>
<dbReference type="RefSeq" id="WP_379849817.1">
    <property type="nucleotide sequence ID" value="NZ_JBHSMA010000012.1"/>
</dbReference>
<name>A0ABW0IMJ6_9BACT</name>
<evidence type="ECO:0000256" key="1">
    <source>
        <dbReference type="SAM" id="SignalP"/>
    </source>
</evidence>
<evidence type="ECO:0000259" key="2">
    <source>
        <dbReference type="Pfam" id="PF17116"/>
    </source>
</evidence>
<reference evidence="4" key="1">
    <citation type="journal article" date="2019" name="Int. J. Syst. Evol. Microbiol.">
        <title>The Global Catalogue of Microorganisms (GCM) 10K type strain sequencing project: providing services to taxonomists for standard genome sequencing and annotation.</title>
        <authorList>
            <consortium name="The Broad Institute Genomics Platform"/>
            <consortium name="The Broad Institute Genome Sequencing Center for Infectious Disease"/>
            <person name="Wu L."/>
            <person name="Ma J."/>
        </authorList>
    </citation>
    <scope>NUCLEOTIDE SEQUENCE [LARGE SCALE GENOMIC DNA]</scope>
    <source>
        <strain evidence="4">CCUG 55250</strain>
    </source>
</reference>
<accession>A0ABW0IMJ6</accession>
<keyword evidence="4" id="KW-1185">Reference proteome</keyword>
<evidence type="ECO:0000313" key="3">
    <source>
        <dbReference type="EMBL" id="MFC5412372.1"/>
    </source>
</evidence>
<gene>
    <name evidence="3" type="ORF">ACFPMF_23810</name>
</gene>